<evidence type="ECO:0000259" key="4">
    <source>
        <dbReference type="PROSITE" id="PS50930"/>
    </source>
</evidence>
<dbReference type="SMART" id="SM00850">
    <property type="entry name" value="LytTR"/>
    <property type="match status" value="1"/>
</dbReference>
<dbReference type="CDD" id="cd17532">
    <property type="entry name" value="REC_LytTR_AlgR-like"/>
    <property type="match status" value="1"/>
</dbReference>
<sequence length="249" mass="28001">MPARCLIVDDEAPARAELRYLLTQFDQVQVVGEATNAEEALTLLRSLSYDLVLLDIRMPGGTGLEVAAALRDSPNPPKIIFTTAYPDHAVDAFDLEAVDYLVKPFDAERLGRALDRALSNPPEDSEPDQPPPSGARQSDPLGRIPVQHGDRTVLVDESSIVYATAARGYSYLQLANERVLVSFSLNELERRLGRYFFRAHRSHLVNLDHVRELIPDFKGALVLVMNDERRSRVEVSRRKTRELRRLLGM</sequence>
<dbReference type="Pfam" id="PF04397">
    <property type="entry name" value="LytTR"/>
    <property type="match status" value="1"/>
</dbReference>
<organism evidence="5 6">
    <name type="scientific">Phytoactinopolyspora mesophila</name>
    <dbReference type="NCBI Taxonomy" id="2650750"/>
    <lineage>
        <taxon>Bacteria</taxon>
        <taxon>Bacillati</taxon>
        <taxon>Actinomycetota</taxon>
        <taxon>Actinomycetes</taxon>
        <taxon>Jiangellales</taxon>
        <taxon>Jiangellaceae</taxon>
        <taxon>Phytoactinopolyspora</taxon>
    </lineage>
</organism>
<evidence type="ECO:0000256" key="2">
    <source>
        <dbReference type="SAM" id="MobiDB-lite"/>
    </source>
</evidence>
<dbReference type="Proteomes" id="UP000460435">
    <property type="component" value="Unassembled WGS sequence"/>
</dbReference>
<accession>A0A7K3MC60</accession>
<dbReference type="PANTHER" id="PTHR37299:SF1">
    <property type="entry name" value="STAGE 0 SPORULATION PROTEIN A HOMOLOG"/>
    <property type="match status" value="1"/>
</dbReference>
<dbReference type="InterPro" id="IPR046947">
    <property type="entry name" value="LytR-like"/>
</dbReference>
<protein>
    <submittedName>
        <fullName evidence="5">Response regulator</fullName>
    </submittedName>
</protein>
<dbReference type="Gene3D" id="2.40.50.1020">
    <property type="entry name" value="LytTr DNA-binding domain"/>
    <property type="match status" value="1"/>
</dbReference>
<dbReference type="PROSITE" id="PS50110">
    <property type="entry name" value="RESPONSE_REGULATORY"/>
    <property type="match status" value="1"/>
</dbReference>
<keyword evidence="1" id="KW-0597">Phosphoprotein</keyword>
<dbReference type="Pfam" id="PF00072">
    <property type="entry name" value="Response_reg"/>
    <property type="match status" value="1"/>
</dbReference>
<dbReference type="PANTHER" id="PTHR37299">
    <property type="entry name" value="TRANSCRIPTIONAL REGULATOR-RELATED"/>
    <property type="match status" value="1"/>
</dbReference>
<proteinExistence type="predicted"/>
<dbReference type="InterPro" id="IPR001789">
    <property type="entry name" value="Sig_transdc_resp-reg_receiver"/>
</dbReference>
<dbReference type="GO" id="GO:0003677">
    <property type="term" value="F:DNA binding"/>
    <property type="evidence" value="ECO:0007669"/>
    <property type="project" value="InterPro"/>
</dbReference>
<keyword evidence="6" id="KW-1185">Reference proteome</keyword>
<name>A0A7K3MC60_9ACTN</name>
<reference evidence="5 6" key="1">
    <citation type="submission" date="2019-11" db="EMBL/GenBank/DDBJ databases">
        <authorList>
            <person name="Li X.-J."/>
            <person name="Feng X.-M."/>
        </authorList>
    </citation>
    <scope>NUCLEOTIDE SEQUENCE [LARGE SCALE GENOMIC DNA]</scope>
    <source>
        <strain evidence="5 6">XMNu-373</strain>
    </source>
</reference>
<dbReference type="InterPro" id="IPR011006">
    <property type="entry name" value="CheY-like_superfamily"/>
</dbReference>
<feature type="region of interest" description="Disordered" evidence="2">
    <location>
        <begin position="117"/>
        <end position="148"/>
    </location>
</feature>
<dbReference type="GO" id="GO:0000156">
    <property type="term" value="F:phosphorelay response regulator activity"/>
    <property type="evidence" value="ECO:0007669"/>
    <property type="project" value="InterPro"/>
</dbReference>
<feature type="domain" description="HTH LytTR-type" evidence="4">
    <location>
        <begin position="144"/>
        <end position="249"/>
    </location>
</feature>
<dbReference type="SUPFAM" id="SSF52172">
    <property type="entry name" value="CheY-like"/>
    <property type="match status" value="1"/>
</dbReference>
<comment type="caution">
    <text evidence="5">The sequence shown here is derived from an EMBL/GenBank/DDBJ whole genome shotgun (WGS) entry which is preliminary data.</text>
</comment>
<evidence type="ECO:0000313" key="6">
    <source>
        <dbReference type="Proteomes" id="UP000460435"/>
    </source>
</evidence>
<dbReference type="InterPro" id="IPR007492">
    <property type="entry name" value="LytTR_DNA-bd_dom"/>
</dbReference>
<evidence type="ECO:0000259" key="3">
    <source>
        <dbReference type="PROSITE" id="PS50110"/>
    </source>
</evidence>
<dbReference type="AlphaFoldDB" id="A0A7K3MC60"/>
<feature type="modified residue" description="4-aspartylphosphate" evidence="1">
    <location>
        <position position="55"/>
    </location>
</feature>
<dbReference type="RefSeq" id="WP_162453609.1">
    <property type="nucleotide sequence ID" value="NZ_WLZY01000015.1"/>
</dbReference>
<dbReference type="SMART" id="SM00448">
    <property type="entry name" value="REC"/>
    <property type="match status" value="1"/>
</dbReference>
<dbReference type="Gene3D" id="3.40.50.2300">
    <property type="match status" value="1"/>
</dbReference>
<evidence type="ECO:0000256" key="1">
    <source>
        <dbReference type="PROSITE-ProRule" id="PRU00169"/>
    </source>
</evidence>
<gene>
    <name evidence="5" type="ORF">F7O44_27870</name>
</gene>
<feature type="domain" description="Response regulatory" evidence="3">
    <location>
        <begin position="4"/>
        <end position="118"/>
    </location>
</feature>
<dbReference type="EMBL" id="WLZY01000015">
    <property type="protein sequence ID" value="NDL60899.1"/>
    <property type="molecule type" value="Genomic_DNA"/>
</dbReference>
<dbReference type="PROSITE" id="PS50930">
    <property type="entry name" value="HTH_LYTTR"/>
    <property type="match status" value="1"/>
</dbReference>
<evidence type="ECO:0000313" key="5">
    <source>
        <dbReference type="EMBL" id="NDL60899.1"/>
    </source>
</evidence>